<keyword evidence="4" id="KW-0325">Glycoprotein</keyword>
<feature type="chain" id="PRO_5043618499" evidence="7">
    <location>
        <begin position="18"/>
        <end position="449"/>
    </location>
</feature>
<evidence type="ECO:0000256" key="7">
    <source>
        <dbReference type="SAM" id="SignalP"/>
    </source>
</evidence>
<dbReference type="Pfam" id="PF13855">
    <property type="entry name" value="LRR_8"/>
    <property type="match status" value="2"/>
</dbReference>
<dbReference type="Gene3D" id="3.80.10.10">
    <property type="entry name" value="Ribonuclease Inhibitor"/>
    <property type="match status" value="1"/>
</dbReference>
<dbReference type="Proteomes" id="UP000735302">
    <property type="component" value="Unassembled WGS sequence"/>
</dbReference>
<proteinExistence type="predicted"/>
<dbReference type="AlphaFoldDB" id="A0AAV4ALV7"/>
<keyword evidence="6" id="KW-1133">Transmembrane helix</keyword>
<evidence type="ECO:0000256" key="4">
    <source>
        <dbReference type="ARBA" id="ARBA00023180"/>
    </source>
</evidence>
<dbReference type="InterPro" id="IPR050467">
    <property type="entry name" value="LRFN"/>
</dbReference>
<keyword evidence="6" id="KW-0812">Transmembrane</keyword>
<keyword evidence="1" id="KW-0433">Leucine-rich repeat</keyword>
<protein>
    <submittedName>
        <fullName evidence="8">Protein slit</fullName>
    </submittedName>
</protein>
<dbReference type="SMART" id="SM00369">
    <property type="entry name" value="LRR_TYP"/>
    <property type="match status" value="5"/>
</dbReference>
<feature type="transmembrane region" description="Helical" evidence="6">
    <location>
        <begin position="419"/>
        <end position="442"/>
    </location>
</feature>
<evidence type="ECO:0000256" key="6">
    <source>
        <dbReference type="SAM" id="Phobius"/>
    </source>
</evidence>
<dbReference type="PROSITE" id="PS51450">
    <property type="entry name" value="LRR"/>
    <property type="match status" value="1"/>
</dbReference>
<evidence type="ECO:0000256" key="2">
    <source>
        <dbReference type="ARBA" id="ARBA00022729"/>
    </source>
</evidence>
<dbReference type="EMBL" id="BLXT01003924">
    <property type="protein sequence ID" value="GFO07967.1"/>
    <property type="molecule type" value="Genomic_DNA"/>
</dbReference>
<evidence type="ECO:0000256" key="5">
    <source>
        <dbReference type="SAM" id="MobiDB-lite"/>
    </source>
</evidence>
<keyword evidence="9" id="KW-1185">Reference proteome</keyword>
<keyword evidence="3" id="KW-0677">Repeat</keyword>
<dbReference type="PANTHER" id="PTHR45842:SF12">
    <property type="entry name" value="KEKKON 5, ISOFORM A"/>
    <property type="match status" value="1"/>
</dbReference>
<evidence type="ECO:0000313" key="9">
    <source>
        <dbReference type="Proteomes" id="UP000735302"/>
    </source>
</evidence>
<keyword evidence="6" id="KW-0472">Membrane</keyword>
<feature type="compositionally biased region" description="Polar residues" evidence="5">
    <location>
        <begin position="363"/>
        <end position="414"/>
    </location>
</feature>
<gene>
    <name evidence="8" type="ORF">PoB_003447200</name>
</gene>
<name>A0AAV4ALV7_9GAST</name>
<organism evidence="8 9">
    <name type="scientific">Plakobranchus ocellatus</name>
    <dbReference type="NCBI Taxonomy" id="259542"/>
    <lineage>
        <taxon>Eukaryota</taxon>
        <taxon>Metazoa</taxon>
        <taxon>Spiralia</taxon>
        <taxon>Lophotrochozoa</taxon>
        <taxon>Mollusca</taxon>
        <taxon>Gastropoda</taxon>
        <taxon>Heterobranchia</taxon>
        <taxon>Euthyneura</taxon>
        <taxon>Panpulmonata</taxon>
        <taxon>Sacoglossa</taxon>
        <taxon>Placobranchoidea</taxon>
        <taxon>Plakobranchidae</taxon>
        <taxon>Plakobranchus</taxon>
    </lineage>
</organism>
<reference evidence="8 9" key="1">
    <citation type="journal article" date="2021" name="Elife">
        <title>Chloroplast acquisition without the gene transfer in kleptoplastic sea slugs, Plakobranchus ocellatus.</title>
        <authorList>
            <person name="Maeda T."/>
            <person name="Takahashi S."/>
            <person name="Yoshida T."/>
            <person name="Shimamura S."/>
            <person name="Takaki Y."/>
            <person name="Nagai Y."/>
            <person name="Toyoda A."/>
            <person name="Suzuki Y."/>
            <person name="Arimoto A."/>
            <person name="Ishii H."/>
            <person name="Satoh N."/>
            <person name="Nishiyama T."/>
            <person name="Hasebe M."/>
            <person name="Maruyama T."/>
            <person name="Minagawa J."/>
            <person name="Obokata J."/>
            <person name="Shigenobu S."/>
        </authorList>
    </citation>
    <scope>NUCLEOTIDE SEQUENCE [LARGE SCALE GENOMIC DNA]</scope>
</reference>
<dbReference type="InterPro" id="IPR003591">
    <property type="entry name" value="Leu-rich_rpt_typical-subtyp"/>
</dbReference>
<feature type="signal peptide" evidence="7">
    <location>
        <begin position="1"/>
        <end position="17"/>
    </location>
</feature>
<comment type="caution">
    <text evidence="8">The sequence shown here is derived from an EMBL/GenBank/DDBJ whole genome shotgun (WGS) entry which is preliminary data.</text>
</comment>
<dbReference type="InterPro" id="IPR032675">
    <property type="entry name" value="LRR_dom_sf"/>
</dbReference>
<evidence type="ECO:0000313" key="8">
    <source>
        <dbReference type="EMBL" id="GFO07967.1"/>
    </source>
</evidence>
<feature type="region of interest" description="Disordered" evidence="5">
    <location>
        <begin position="282"/>
        <end position="414"/>
    </location>
</feature>
<dbReference type="InterPro" id="IPR001611">
    <property type="entry name" value="Leu-rich_rpt"/>
</dbReference>
<evidence type="ECO:0000256" key="1">
    <source>
        <dbReference type="ARBA" id="ARBA00022614"/>
    </source>
</evidence>
<keyword evidence="2 7" id="KW-0732">Signal</keyword>
<evidence type="ECO:0000256" key="3">
    <source>
        <dbReference type="ARBA" id="ARBA00022737"/>
    </source>
</evidence>
<feature type="compositionally biased region" description="Basic residues" evidence="5">
    <location>
        <begin position="348"/>
        <end position="357"/>
    </location>
</feature>
<dbReference type="SUPFAM" id="SSF52058">
    <property type="entry name" value="L domain-like"/>
    <property type="match status" value="1"/>
</dbReference>
<sequence>MERTILLITIHVVLTLSLEMEAGCVGSHCHALGNKSDSLIRRTRWISDSPEHCLCDHFDNVHCEGDGLLEIPSGLRAWNRIVSLTITHTNITVVRTGVFSSLKYLLFFKLTHNRIRTIERGAFQGMAKLHMLALSHNFIKDIPKDVFNGADTPELRLLYLNGNLLKTVKSESFCGMTKLSEINLQYNQIMSISKDAFKGLPQLARLNVSHNQLTSADWLTQNCRVRYYKTCLDYGCWITAKIHGYVIGYWIIFLVLKRRRHHADPLEWFCKHRISAYDTYSGLESTLQPPRPPPTQKSTEDQPPHPPPKQESTEDQPPHPPPTQESTEDQPPHPPPTQESTENQPPHLHQHRNRRWKRIDGKSASTFSTNTRIDGKSASTSPPTQESTMETSPSGKGGQNHESNYTQAPSGSGHPQPTVVIISACTGAVSILLLAGLLGYWWRKRSTLR</sequence>
<dbReference type="PANTHER" id="PTHR45842">
    <property type="entry name" value="SYNAPTIC ADHESION-LIKE MOLECULE SALM"/>
    <property type="match status" value="1"/>
</dbReference>
<accession>A0AAV4ALV7</accession>